<keyword evidence="5" id="KW-1185">Reference proteome</keyword>
<dbReference type="PANTHER" id="PTHR36432">
    <property type="match status" value="1"/>
</dbReference>
<dbReference type="EMBL" id="CP003065">
    <property type="protein sequence ID" value="AEV66848.1"/>
    <property type="molecule type" value="Genomic_DNA"/>
</dbReference>
<dbReference type="PROSITE" id="PS51740">
    <property type="entry name" value="SPOVT_ABRB"/>
    <property type="match status" value="1"/>
</dbReference>
<dbReference type="STRING" id="720554.Clocl_0093"/>
<dbReference type="PANTHER" id="PTHR36432:SF1">
    <property type="entry name" value="STAGE V SPORULATION PROTEIN T"/>
    <property type="match status" value="1"/>
</dbReference>
<gene>
    <name evidence="4" type="ordered locus">Clocl_0093</name>
</gene>
<evidence type="ECO:0000313" key="5">
    <source>
        <dbReference type="Proteomes" id="UP000005435"/>
    </source>
</evidence>
<dbReference type="RefSeq" id="WP_014253486.1">
    <property type="nucleotide sequence ID" value="NC_016627.1"/>
</dbReference>
<accession>G8LZI5</accession>
<dbReference type="HOGENOM" id="CLU_1198080_0_0_9"/>
<dbReference type="InterPro" id="IPR052731">
    <property type="entry name" value="B_subtilis_Trans_State_Reg"/>
</dbReference>
<dbReference type="InterPro" id="IPR037914">
    <property type="entry name" value="SpoVT-AbrB_sf"/>
</dbReference>
<name>G8LZI5_ACECE</name>
<keyword evidence="1" id="KW-0238">DNA-binding</keyword>
<dbReference type="SUPFAM" id="SSF89447">
    <property type="entry name" value="AbrB/MazE/MraZ-like"/>
    <property type="match status" value="1"/>
</dbReference>
<feature type="domain" description="SpoVT-AbrB" evidence="3">
    <location>
        <begin position="5"/>
        <end position="50"/>
    </location>
</feature>
<dbReference type="KEGG" id="ccl:Clocl_0093"/>
<feature type="region of interest" description="Disordered" evidence="2">
    <location>
        <begin position="158"/>
        <end position="187"/>
    </location>
</feature>
<evidence type="ECO:0000259" key="3">
    <source>
        <dbReference type="PROSITE" id="PS51740"/>
    </source>
</evidence>
<sequence length="231" mass="26835" precursor="true">MKTTGVTRRIDALGRIVLPMEIRQAFGINSNEPLEIFLDKSSIVLKKYNPGCTLCDNTENLISFKDKKFCMDCISQLAEKAGYGSTKTKDGRQKNAYKRHDGIEIFSKKESAKSQPETDNDYPDDDMILETGINSLVEDFSSYVENYKEDEEVHKIDGFEKDNQLEDDEKSEVQDKPNIEASDQNMRMEQYERELEYLREQLKNLKEKQERGSFWRRLFGSGHEEVNKSEN</sequence>
<dbReference type="InterPro" id="IPR007159">
    <property type="entry name" value="SpoVT-AbrB_dom"/>
</dbReference>
<evidence type="ECO:0000256" key="2">
    <source>
        <dbReference type="SAM" id="MobiDB-lite"/>
    </source>
</evidence>
<evidence type="ECO:0000313" key="4">
    <source>
        <dbReference type="EMBL" id="AEV66848.1"/>
    </source>
</evidence>
<organism evidence="4 5">
    <name type="scientific">Acetivibrio clariflavus (strain DSM 19732 / NBRC 101661 / EBR45)</name>
    <name type="common">Clostridium clariflavum</name>
    <dbReference type="NCBI Taxonomy" id="720554"/>
    <lineage>
        <taxon>Bacteria</taxon>
        <taxon>Bacillati</taxon>
        <taxon>Bacillota</taxon>
        <taxon>Clostridia</taxon>
        <taxon>Eubacteriales</taxon>
        <taxon>Oscillospiraceae</taxon>
        <taxon>Acetivibrio</taxon>
    </lineage>
</organism>
<dbReference type="eggNOG" id="COG2002">
    <property type="taxonomic scope" value="Bacteria"/>
</dbReference>
<evidence type="ECO:0000256" key="1">
    <source>
        <dbReference type="PROSITE-ProRule" id="PRU01076"/>
    </source>
</evidence>
<dbReference type="SMART" id="SM00966">
    <property type="entry name" value="SpoVT_AbrB"/>
    <property type="match status" value="1"/>
</dbReference>
<dbReference type="Pfam" id="PF04014">
    <property type="entry name" value="MazE_antitoxin"/>
    <property type="match status" value="1"/>
</dbReference>
<reference evidence="4 5" key="2">
    <citation type="journal article" date="2012" name="Stand. Genomic Sci.">
        <title>Complete Genome Sequence of Clostridium clariflavum DSM 19732.</title>
        <authorList>
            <person name="Izquierdo J.A."/>
            <person name="Goodwin L."/>
            <person name="Davenport K.W."/>
            <person name="Teshima H."/>
            <person name="Bruce D."/>
            <person name="Detter C."/>
            <person name="Tapia R."/>
            <person name="Han S."/>
            <person name="Land M."/>
            <person name="Hauser L."/>
            <person name="Jeffries C.D."/>
            <person name="Han J."/>
            <person name="Pitluck S."/>
            <person name="Nolan M."/>
            <person name="Chen A."/>
            <person name="Huntemann M."/>
            <person name="Mavromatis K."/>
            <person name="Mikhailova N."/>
            <person name="Liolios K."/>
            <person name="Woyke T."/>
            <person name="Lynd L.R."/>
        </authorList>
    </citation>
    <scope>NUCLEOTIDE SEQUENCE [LARGE SCALE GENOMIC DNA]</scope>
    <source>
        <strain evidence="5">DSM 19732 / NBRC 101661 / EBR45</strain>
    </source>
</reference>
<dbReference type="AlphaFoldDB" id="G8LZI5"/>
<proteinExistence type="predicted"/>
<dbReference type="GO" id="GO:0003677">
    <property type="term" value="F:DNA binding"/>
    <property type="evidence" value="ECO:0007669"/>
    <property type="project" value="UniProtKB-UniRule"/>
</dbReference>
<dbReference type="Gene3D" id="2.10.260.10">
    <property type="match status" value="1"/>
</dbReference>
<dbReference type="OrthoDB" id="9782993at2"/>
<reference evidence="5" key="1">
    <citation type="submission" date="2011-12" db="EMBL/GenBank/DDBJ databases">
        <title>Complete sequence of Clostridium clariflavum DSM 19732.</title>
        <authorList>
            <consortium name="US DOE Joint Genome Institute"/>
            <person name="Lucas S."/>
            <person name="Han J."/>
            <person name="Lapidus A."/>
            <person name="Cheng J.-F."/>
            <person name="Goodwin L."/>
            <person name="Pitluck S."/>
            <person name="Peters L."/>
            <person name="Teshima H."/>
            <person name="Detter J.C."/>
            <person name="Han C."/>
            <person name="Tapia R."/>
            <person name="Land M."/>
            <person name="Hauser L."/>
            <person name="Kyrpides N."/>
            <person name="Ivanova N."/>
            <person name="Pagani I."/>
            <person name="Kitzmiller T."/>
            <person name="Lynd L."/>
            <person name="Izquierdo J."/>
            <person name="Woyke T."/>
        </authorList>
    </citation>
    <scope>NUCLEOTIDE SEQUENCE [LARGE SCALE GENOMIC DNA]</scope>
    <source>
        <strain evidence="5">DSM 19732 / NBRC 101661 / EBR45</strain>
    </source>
</reference>
<protein>
    <submittedName>
        <fullName evidence="4">Looped-hinge helix DNA binding domain, AbrB family</fullName>
    </submittedName>
</protein>
<dbReference type="Proteomes" id="UP000005435">
    <property type="component" value="Chromosome"/>
</dbReference>
<dbReference type="NCBIfam" id="TIGR01439">
    <property type="entry name" value="lp_hng_hel_AbrB"/>
    <property type="match status" value="1"/>
</dbReference>